<comment type="caution">
    <text evidence="7">Lacks conserved residue(s) required for the propagation of feature annotation.</text>
</comment>
<dbReference type="PRINTS" id="PR00086">
    <property type="entry name" value="LLDHDRGNASE"/>
</dbReference>
<name>A0A178M8N2_9CHLR</name>
<evidence type="ECO:0000313" key="13">
    <source>
        <dbReference type="Proteomes" id="UP000078287"/>
    </source>
</evidence>
<dbReference type="UniPathway" id="UPA00554">
    <property type="reaction ID" value="UER00611"/>
</dbReference>
<accession>A0A178M8N2</accession>
<reference evidence="12 13" key="1">
    <citation type="submission" date="2016-04" db="EMBL/GenBank/DDBJ databases">
        <title>Chloroflexus islandicus sp. nov., a thermophilic filamentous anoxygenic phototrophic bacterium from geyser Strokkur (Iceland).</title>
        <authorList>
            <person name="Gaisin V.A."/>
            <person name="Kalashnikov A.M."/>
            <person name="Sukhacheva M.V."/>
            <person name="Grouzdev D.S."/>
            <person name="Ivanov T.M."/>
            <person name="Kuznetsov B."/>
            <person name="Gorlenko V.M."/>
        </authorList>
    </citation>
    <scope>NUCLEOTIDE SEQUENCE [LARGE SCALE GENOMIC DNA]</scope>
    <source>
        <strain evidence="13">isl-2</strain>
    </source>
</reference>
<comment type="subcellular location">
    <subcellularLocation>
        <location evidence="7">Cytoplasm</location>
    </subcellularLocation>
</comment>
<feature type="domain" description="Lactate/malate dehydrogenase N-terminal" evidence="10">
    <location>
        <begin position="9"/>
        <end position="146"/>
    </location>
</feature>
<dbReference type="InterPro" id="IPR022383">
    <property type="entry name" value="Lactate/malate_DH_C"/>
</dbReference>
<dbReference type="EC" id="1.1.1.27" evidence="3 7"/>
<feature type="binding site" evidence="7">
    <location>
        <position position="69"/>
    </location>
    <ligand>
        <name>NAD(+)</name>
        <dbReference type="ChEBI" id="CHEBI:57540"/>
    </ligand>
</feature>
<keyword evidence="13" id="KW-1185">Reference proteome</keyword>
<feature type="binding site" evidence="7 9">
    <location>
        <position position="39"/>
    </location>
    <ligand>
        <name>NAD(+)</name>
        <dbReference type="ChEBI" id="CHEBI:57540"/>
    </ligand>
</feature>
<dbReference type="PANTHER" id="PTHR43128">
    <property type="entry name" value="L-2-HYDROXYCARBOXYLATE DEHYDROGENASE (NAD(P)(+))"/>
    <property type="match status" value="1"/>
</dbReference>
<feature type="modified residue" description="Phosphotyrosine" evidence="7">
    <location>
        <position position="225"/>
    </location>
</feature>
<comment type="function">
    <text evidence="7">Catalyzes the conversion of lactate to pyruvate.</text>
</comment>
<keyword evidence="7" id="KW-0021">Allosteric enzyme</keyword>
<evidence type="ECO:0000256" key="8">
    <source>
        <dbReference type="PIRSR" id="PIRSR000102-1"/>
    </source>
</evidence>
<evidence type="ECO:0000313" key="12">
    <source>
        <dbReference type="EMBL" id="OAN44577.1"/>
    </source>
</evidence>
<dbReference type="CDD" id="cd05292">
    <property type="entry name" value="LDH_2"/>
    <property type="match status" value="1"/>
</dbReference>
<feature type="binding site" evidence="7">
    <location>
        <position position="234"/>
    </location>
    <ligand>
        <name>substrate</name>
    </ligand>
</feature>
<dbReference type="RefSeq" id="WP_066788978.1">
    <property type="nucleotide sequence ID" value="NZ_LWQS01000064.1"/>
</dbReference>
<feature type="binding site" evidence="7">
    <location>
        <begin position="124"/>
        <end position="127"/>
    </location>
    <ligand>
        <name>substrate</name>
    </ligand>
</feature>
<evidence type="ECO:0000256" key="7">
    <source>
        <dbReference type="HAMAP-Rule" id="MF_00488"/>
    </source>
</evidence>
<dbReference type="InterPro" id="IPR001236">
    <property type="entry name" value="Lactate/malate_DH_N"/>
</dbReference>
<comment type="activity regulation">
    <text evidence="7">Allosterically activated by fructose 1,6-bisphosphate (FBP).</text>
</comment>
<dbReference type="AlphaFoldDB" id="A0A178M8N2"/>
<feature type="binding site" evidence="7">
    <location>
        <position position="44"/>
    </location>
    <ligand>
        <name>NAD(+)</name>
        <dbReference type="ChEBI" id="CHEBI:57540"/>
    </ligand>
</feature>
<comment type="subunit">
    <text evidence="7">Homotetramer.</text>
</comment>
<feature type="binding site" evidence="7">
    <location>
        <position position="92"/>
    </location>
    <ligand>
        <name>substrate</name>
    </ligand>
</feature>
<evidence type="ECO:0000256" key="2">
    <source>
        <dbReference type="ARBA" id="ARBA00006054"/>
    </source>
</evidence>
<dbReference type="GO" id="GO:0005737">
    <property type="term" value="C:cytoplasm"/>
    <property type="evidence" value="ECO:0007669"/>
    <property type="project" value="UniProtKB-SubCell"/>
</dbReference>
<feature type="binding site" evidence="9">
    <location>
        <begin position="14"/>
        <end position="19"/>
    </location>
    <ligand>
        <name>NAD(+)</name>
        <dbReference type="ChEBI" id="CHEBI:57540"/>
    </ligand>
</feature>
<dbReference type="InterPro" id="IPR001557">
    <property type="entry name" value="L-lactate/malate_DH"/>
</dbReference>
<evidence type="ECO:0000259" key="10">
    <source>
        <dbReference type="Pfam" id="PF00056"/>
    </source>
</evidence>
<feature type="binding site" evidence="7">
    <location>
        <begin position="152"/>
        <end position="155"/>
    </location>
    <ligand>
        <name>substrate</name>
    </ligand>
</feature>
<feature type="domain" description="Lactate/malate dehydrogenase C-terminal" evidence="11">
    <location>
        <begin position="149"/>
        <end position="314"/>
    </location>
</feature>
<feature type="binding site" evidence="7">
    <location>
        <position position="18"/>
    </location>
    <ligand>
        <name>NAD(+)</name>
        <dbReference type="ChEBI" id="CHEBI:57540"/>
    </ligand>
</feature>
<feature type="binding site" evidence="7">
    <location>
        <position position="147"/>
    </location>
    <ligand>
        <name>NAD(+)</name>
        <dbReference type="ChEBI" id="CHEBI:57540"/>
    </ligand>
</feature>
<evidence type="ECO:0000256" key="1">
    <source>
        <dbReference type="ARBA" id="ARBA00004843"/>
    </source>
</evidence>
<keyword evidence="7" id="KW-0963">Cytoplasm</keyword>
<dbReference type="InterPro" id="IPR018177">
    <property type="entry name" value="L-lactate_DH_AS"/>
</dbReference>
<dbReference type="InterPro" id="IPR036291">
    <property type="entry name" value="NAD(P)-bd_dom_sf"/>
</dbReference>
<proteinExistence type="inferred from homology"/>
<comment type="pathway">
    <text evidence="1 7">Fermentation; pyruvate fermentation to lactate; (S)-lactate from pyruvate: step 1/1.</text>
</comment>
<dbReference type="GO" id="GO:0006089">
    <property type="term" value="P:lactate metabolic process"/>
    <property type="evidence" value="ECO:0007669"/>
    <property type="project" value="TreeGrafter"/>
</dbReference>
<comment type="caution">
    <text evidence="12">The sequence shown here is derived from an EMBL/GenBank/DDBJ whole genome shotgun (WGS) entry which is preliminary data.</text>
</comment>
<feature type="binding site" evidence="7">
    <location>
        <begin position="122"/>
        <end position="124"/>
    </location>
    <ligand>
        <name>NAD(+)</name>
        <dbReference type="ChEBI" id="CHEBI:57540"/>
    </ligand>
</feature>
<keyword evidence="4 7" id="KW-0560">Oxidoreductase</keyword>
<dbReference type="Gene3D" id="3.40.50.720">
    <property type="entry name" value="NAD(P)-binding Rossmann-like Domain"/>
    <property type="match status" value="1"/>
</dbReference>
<feature type="binding site" evidence="7">
    <location>
        <position position="86"/>
    </location>
    <ligand>
        <name>substrate</name>
    </ligand>
</feature>
<keyword evidence="7" id="KW-0597">Phosphoprotein</keyword>
<evidence type="ECO:0000256" key="4">
    <source>
        <dbReference type="ARBA" id="ARBA00023002"/>
    </source>
</evidence>
<dbReference type="NCBIfam" id="NF000824">
    <property type="entry name" value="PRK00066.1"/>
    <property type="match status" value="1"/>
</dbReference>
<sequence>MSLRKRTGKVGVVGTGMVGTSFAYALMQRSLANELVLIDVDHARAEGEAMDLNHGLPFVRPMRIYAGTYADLAGADLIVIAAGANQRPGETRLDLLGRNAAIFREIIPAILAANDDGIIVVATNPVDILTTIGAQIAGPAAKRVIGSGTILDTARFRYLLGQHYGVDPRSVHAYIVGEHGDSELALWSLANIAGVRLVDFVGANGQGYDQAALDAILEQTRNAAYEIIKRKRATYYAIGLGLLSIAEAVLRDQHTVMTISSLMTGQYGVTGIAISLPTIVGRDGAEEVLNLPLSEQEVALFQRSAAILKENLAHVS</sequence>
<feature type="binding site" evidence="7">
    <location>
        <position position="157"/>
    </location>
    <ligand>
        <name>beta-D-fructose 1,6-bisphosphate</name>
        <dbReference type="ChEBI" id="CHEBI:32966"/>
        <note>allosteric activator</note>
    </ligand>
</feature>
<evidence type="ECO:0000256" key="3">
    <source>
        <dbReference type="ARBA" id="ARBA00012967"/>
    </source>
</evidence>
<dbReference type="SUPFAM" id="SSF51735">
    <property type="entry name" value="NAD(P)-binding Rossmann-fold domains"/>
    <property type="match status" value="1"/>
</dbReference>
<protein>
    <recommendedName>
        <fullName evidence="3 7">L-lactate dehydrogenase</fullName>
        <shortName evidence="7">L-LDH</shortName>
        <ecNumber evidence="3 7">1.1.1.27</ecNumber>
    </recommendedName>
</protein>
<dbReference type="STRING" id="1707952.A6A03_16285"/>
<keyword evidence="5 7" id="KW-0520">NAD</keyword>
<dbReference type="InterPro" id="IPR015955">
    <property type="entry name" value="Lactate_DH/Glyco_Ohase_4_C"/>
</dbReference>
<feature type="binding site" evidence="7">
    <location>
        <position position="172"/>
    </location>
    <ligand>
        <name>beta-D-fructose 1,6-bisphosphate</name>
        <dbReference type="ChEBI" id="CHEBI:32966"/>
        <note>allosteric activator</note>
    </ligand>
</feature>
<evidence type="ECO:0000256" key="6">
    <source>
        <dbReference type="ARBA" id="ARBA00049258"/>
    </source>
</evidence>
<dbReference type="PIRSF" id="PIRSF000102">
    <property type="entry name" value="Lac_mal_DH"/>
    <property type="match status" value="1"/>
</dbReference>
<dbReference type="OrthoDB" id="9802969at2"/>
<comment type="similarity">
    <text evidence="2 7">Belongs to the LDH/MDH superfamily. LDH family.</text>
</comment>
<dbReference type="GO" id="GO:0006096">
    <property type="term" value="P:glycolytic process"/>
    <property type="evidence" value="ECO:0007669"/>
    <property type="project" value="UniProtKB-UniRule"/>
</dbReference>
<dbReference type="SUPFAM" id="SSF56327">
    <property type="entry name" value="LDH C-terminal domain-like"/>
    <property type="match status" value="1"/>
</dbReference>
<gene>
    <name evidence="7" type="primary">ldh</name>
    <name evidence="12" type="ORF">A6A03_16285</name>
</gene>
<dbReference type="Pfam" id="PF02866">
    <property type="entry name" value="Ldh_1_C"/>
    <property type="match status" value="1"/>
</dbReference>
<dbReference type="GO" id="GO:0004459">
    <property type="term" value="F:L-lactate dehydrogenase (NAD+) activity"/>
    <property type="evidence" value="ECO:0007669"/>
    <property type="project" value="UniProtKB-UniRule"/>
</dbReference>
<dbReference type="NCBIfam" id="TIGR01771">
    <property type="entry name" value="L-LDH-NAD"/>
    <property type="match status" value="1"/>
</dbReference>
<organism evidence="12 13">
    <name type="scientific">Chloroflexus islandicus</name>
    <dbReference type="NCBI Taxonomy" id="1707952"/>
    <lineage>
        <taxon>Bacteria</taxon>
        <taxon>Bacillati</taxon>
        <taxon>Chloroflexota</taxon>
        <taxon>Chloroflexia</taxon>
        <taxon>Chloroflexales</taxon>
        <taxon>Chloroflexineae</taxon>
        <taxon>Chloroflexaceae</taxon>
        <taxon>Chloroflexus</taxon>
    </lineage>
</organism>
<dbReference type="EMBL" id="LWQS01000064">
    <property type="protein sequence ID" value="OAN44577.1"/>
    <property type="molecule type" value="Genomic_DNA"/>
</dbReference>
<evidence type="ECO:0000256" key="9">
    <source>
        <dbReference type="PIRSR" id="PIRSR000102-3"/>
    </source>
</evidence>
<dbReference type="Pfam" id="PF00056">
    <property type="entry name" value="Ldh_1_N"/>
    <property type="match status" value="1"/>
</dbReference>
<dbReference type="HAMAP" id="MF_00488">
    <property type="entry name" value="Lactate_dehydrog"/>
    <property type="match status" value="1"/>
</dbReference>
<evidence type="ECO:0000259" key="11">
    <source>
        <dbReference type="Pfam" id="PF02866"/>
    </source>
</evidence>
<dbReference type="PANTHER" id="PTHR43128:SF16">
    <property type="entry name" value="L-LACTATE DEHYDROGENASE"/>
    <property type="match status" value="1"/>
</dbReference>
<dbReference type="Gene3D" id="3.90.110.10">
    <property type="entry name" value="Lactate dehydrogenase/glycoside hydrolase, family 4, C-terminal"/>
    <property type="match status" value="1"/>
</dbReference>
<dbReference type="InterPro" id="IPR011304">
    <property type="entry name" value="L-lactate_DH"/>
</dbReference>
<evidence type="ECO:0000256" key="5">
    <source>
        <dbReference type="ARBA" id="ARBA00023027"/>
    </source>
</evidence>
<dbReference type="PROSITE" id="PS00064">
    <property type="entry name" value="L_LDH"/>
    <property type="match status" value="1"/>
</dbReference>
<feature type="active site" description="Proton acceptor" evidence="7 8">
    <location>
        <position position="179"/>
    </location>
</feature>
<feature type="binding site" evidence="7">
    <location>
        <begin position="83"/>
        <end position="84"/>
    </location>
    <ligand>
        <name>NAD(+)</name>
        <dbReference type="ChEBI" id="CHEBI:57540"/>
    </ligand>
</feature>
<comment type="catalytic activity">
    <reaction evidence="6 7">
        <text>(S)-lactate + NAD(+) = pyruvate + NADH + H(+)</text>
        <dbReference type="Rhea" id="RHEA:23444"/>
        <dbReference type="ChEBI" id="CHEBI:15361"/>
        <dbReference type="ChEBI" id="CHEBI:15378"/>
        <dbReference type="ChEBI" id="CHEBI:16651"/>
        <dbReference type="ChEBI" id="CHEBI:57540"/>
        <dbReference type="ChEBI" id="CHEBI:57945"/>
        <dbReference type="EC" id="1.1.1.27"/>
    </reaction>
</comment>
<dbReference type="Proteomes" id="UP000078287">
    <property type="component" value="Unassembled WGS sequence"/>
</dbReference>
<feature type="binding site" evidence="9">
    <location>
        <position position="99"/>
    </location>
    <ligand>
        <name>NAD(+)</name>
        <dbReference type="ChEBI" id="CHEBI:57540"/>
    </ligand>
</feature>